<sequence>MMVVLAAEAKTLIHSSGDEKALPYLVKEFARVEKLFGYQPGSWGVE</sequence>
<reference evidence="1 2" key="1">
    <citation type="submission" date="2015-06" db="EMBL/GenBank/DDBJ databases">
        <title>Draft genome sequence of an Alphaproteobacteria species associated to the Mediterranean sponge Oscarella lobularis.</title>
        <authorList>
            <person name="Jourda C."/>
            <person name="Santini S."/>
            <person name="Claverie J.-M."/>
        </authorList>
    </citation>
    <scope>NUCLEOTIDE SEQUENCE [LARGE SCALE GENOMIC DNA]</scope>
    <source>
        <strain evidence="1">IGS</strain>
    </source>
</reference>
<protein>
    <submittedName>
        <fullName evidence="1">Uncharacterized protein</fullName>
    </submittedName>
</protein>
<gene>
    <name evidence="1" type="ORF">AIOL_002207</name>
</gene>
<evidence type="ECO:0000313" key="2">
    <source>
        <dbReference type="Proteomes" id="UP000037178"/>
    </source>
</evidence>
<accession>A0A0J9E303</accession>
<dbReference type="PATRIC" id="fig|1675527.3.peg.2322"/>
<keyword evidence="2" id="KW-1185">Reference proteome</keyword>
<dbReference type="Proteomes" id="UP000037178">
    <property type="component" value="Unassembled WGS sequence"/>
</dbReference>
<comment type="caution">
    <text evidence="1">The sequence shown here is derived from an EMBL/GenBank/DDBJ whole genome shotgun (WGS) entry which is preliminary data.</text>
</comment>
<organism evidence="1 2">
    <name type="scientific">Candidatus Rhodobacter oscarellae</name>
    <dbReference type="NCBI Taxonomy" id="1675527"/>
    <lineage>
        <taxon>Bacteria</taxon>
        <taxon>Pseudomonadati</taxon>
        <taxon>Pseudomonadota</taxon>
        <taxon>Alphaproteobacteria</taxon>
        <taxon>Rhodobacterales</taxon>
        <taxon>Rhodobacter group</taxon>
        <taxon>Rhodobacter</taxon>
    </lineage>
</organism>
<dbReference type="AlphaFoldDB" id="A0A0J9E303"/>
<dbReference type="EMBL" id="LFTY01000002">
    <property type="protein sequence ID" value="KMW57246.1"/>
    <property type="molecule type" value="Genomic_DNA"/>
</dbReference>
<proteinExistence type="predicted"/>
<name>A0A0J9E303_9RHOB</name>
<evidence type="ECO:0000313" key="1">
    <source>
        <dbReference type="EMBL" id="KMW57246.1"/>
    </source>
</evidence>